<gene>
    <name evidence="1" type="ORF">AC625_11495</name>
</gene>
<dbReference type="RefSeq" id="WP_049681408.1">
    <property type="nucleotide sequence ID" value="NZ_LFZW01000001.1"/>
</dbReference>
<dbReference type="OrthoDB" id="5363652at2"/>
<organism evidence="1 2">
    <name type="scientific">Peribacillus loiseleuriae</name>
    <dbReference type="NCBI Taxonomy" id="1679170"/>
    <lineage>
        <taxon>Bacteria</taxon>
        <taxon>Bacillati</taxon>
        <taxon>Bacillota</taxon>
        <taxon>Bacilli</taxon>
        <taxon>Bacillales</taxon>
        <taxon>Bacillaceae</taxon>
        <taxon>Peribacillus</taxon>
    </lineage>
</organism>
<dbReference type="Proteomes" id="UP000037146">
    <property type="component" value="Unassembled WGS sequence"/>
</dbReference>
<dbReference type="AlphaFoldDB" id="A0A0K9GTS0"/>
<comment type="caution">
    <text evidence="1">The sequence shown here is derived from an EMBL/GenBank/DDBJ whole genome shotgun (WGS) entry which is preliminary data.</text>
</comment>
<name>A0A0K9GTS0_9BACI</name>
<dbReference type="PATRIC" id="fig|1679170.3.peg.2597"/>
<keyword evidence="2" id="KW-1185">Reference proteome</keyword>
<evidence type="ECO:0000313" key="2">
    <source>
        <dbReference type="Proteomes" id="UP000037146"/>
    </source>
</evidence>
<sequence length="59" mass="6992">MDPEKDKLIMKPPTTFREQVELYKNRNLNIDNPEHTEKNIIKAMKPICSIAFALCRIKY</sequence>
<reference evidence="2" key="1">
    <citation type="submission" date="2015-07" db="EMBL/GenBank/DDBJ databases">
        <title>Genome sequencing project for genomic taxonomy and phylogenomics of Bacillus-like bacteria.</title>
        <authorList>
            <person name="Liu B."/>
            <person name="Wang J."/>
            <person name="Zhu Y."/>
            <person name="Liu G."/>
            <person name="Chen Q."/>
            <person name="Chen Z."/>
            <person name="Lan J."/>
            <person name="Che J."/>
            <person name="Ge C."/>
            <person name="Shi H."/>
            <person name="Pan Z."/>
            <person name="Liu X."/>
        </authorList>
    </citation>
    <scope>NUCLEOTIDE SEQUENCE [LARGE SCALE GENOMIC DNA]</scope>
    <source>
        <strain evidence="2">FJAT-27997</strain>
    </source>
</reference>
<dbReference type="EMBL" id="LFZW01000001">
    <property type="protein sequence ID" value="KMY50055.1"/>
    <property type="molecule type" value="Genomic_DNA"/>
</dbReference>
<protein>
    <submittedName>
        <fullName evidence="1">Uncharacterized protein</fullName>
    </submittedName>
</protein>
<accession>A0A0K9GTS0</accession>
<proteinExistence type="predicted"/>
<evidence type="ECO:0000313" key="1">
    <source>
        <dbReference type="EMBL" id="KMY50055.1"/>
    </source>
</evidence>